<dbReference type="OrthoDB" id="7284468at2"/>
<keyword evidence="3 6" id="KW-0812">Transmembrane</keyword>
<keyword evidence="4 6" id="KW-1133">Transmembrane helix</keyword>
<dbReference type="FunCoup" id="A0A1Y5TTF1">
    <property type="interactions" value="164"/>
</dbReference>
<dbReference type="EMBL" id="FWFR01000003">
    <property type="protein sequence ID" value="SLN72191.1"/>
    <property type="molecule type" value="Genomic_DNA"/>
</dbReference>
<feature type="transmembrane region" description="Helical" evidence="6">
    <location>
        <begin position="255"/>
        <end position="278"/>
    </location>
</feature>
<evidence type="ECO:0000256" key="3">
    <source>
        <dbReference type="ARBA" id="ARBA00022692"/>
    </source>
</evidence>
<dbReference type="RefSeq" id="WP_085884786.1">
    <property type="nucleotide sequence ID" value="NZ_FWFR01000003.1"/>
</dbReference>
<keyword evidence="5 6" id="KW-0472">Membrane</keyword>
<dbReference type="GO" id="GO:0022857">
    <property type="term" value="F:transmembrane transporter activity"/>
    <property type="evidence" value="ECO:0007669"/>
    <property type="project" value="InterPro"/>
</dbReference>
<keyword evidence="2" id="KW-1003">Cell membrane</keyword>
<comment type="subcellular location">
    <subcellularLocation>
        <location evidence="1">Cell membrane</location>
        <topology evidence="1">Multi-pass membrane protein</topology>
    </subcellularLocation>
</comment>
<evidence type="ECO:0000256" key="5">
    <source>
        <dbReference type="ARBA" id="ARBA00023136"/>
    </source>
</evidence>
<organism evidence="7 8">
    <name type="scientific">Oceanibacterium hippocampi</name>
    <dbReference type="NCBI Taxonomy" id="745714"/>
    <lineage>
        <taxon>Bacteria</taxon>
        <taxon>Pseudomonadati</taxon>
        <taxon>Pseudomonadota</taxon>
        <taxon>Alphaproteobacteria</taxon>
        <taxon>Sneathiellales</taxon>
        <taxon>Sneathiellaceae</taxon>
        <taxon>Oceanibacterium</taxon>
    </lineage>
</organism>
<dbReference type="InParanoid" id="A0A1Y5TTF1"/>
<evidence type="ECO:0000313" key="8">
    <source>
        <dbReference type="Proteomes" id="UP000193200"/>
    </source>
</evidence>
<reference evidence="7 8" key="1">
    <citation type="submission" date="2017-03" db="EMBL/GenBank/DDBJ databases">
        <authorList>
            <person name="Afonso C.L."/>
            <person name="Miller P.J."/>
            <person name="Scott M.A."/>
            <person name="Spackman E."/>
            <person name="Goraichik I."/>
            <person name="Dimitrov K.M."/>
            <person name="Suarez D.L."/>
            <person name="Swayne D.E."/>
        </authorList>
    </citation>
    <scope>NUCLEOTIDE SEQUENCE [LARGE SCALE GENOMIC DNA]</scope>
    <source>
        <strain evidence="7 8">CECT 7691</strain>
    </source>
</reference>
<gene>
    <name evidence="7" type="primary">rbsC_5</name>
    <name evidence="7" type="ORF">OCH7691_03441</name>
</gene>
<sequence>MFQGAKSGGTLIRLASFDMQKLVLPGIIVLIAVVSGMIEPRYWTAQNLVNLGRQISPLLILAAGQSLTVISGGLDLSVAAVLALSGICGVVVMNDFGMTAGIITMLLTGIAFGTFNGAIIARFKVSPFIATLGTLSIARGLALMIAGGLPIYKMPEAFIDIFGSGAVFGLPAGVIFALGTVIVFSVILRYTILGRYVYAIGSNTDAAFNSGVNVRAYTVLVYALSGLTAGVAAVVLTSYVAAAQPLAAQGLELQALAAVVVGGVALTGGQGSMLNVFYGVVILGMLSNSLTMIGVSSFMQTLAIGVVIVAAVILDQLRRSAN</sequence>
<keyword evidence="8" id="KW-1185">Reference proteome</keyword>
<dbReference type="PANTHER" id="PTHR32196">
    <property type="entry name" value="ABC TRANSPORTER PERMEASE PROTEIN YPHD-RELATED-RELATED"/>
    <property type="match status" value="1"/>
</dbReference>
<name>A0A1Y5TTF1_9PROT</name>
<dbReference type="CDD" id="cd06579">
    <property type="entry name" value="TM_PBP1_transp_AraH_like"/>
    <property type="match status" value="1"/>
</dbReference>
<feature type="transmembrane region" description="Helical" evidence="6">
    <location>
        <begin position="127"/>
        <end position="149"/>
    </location>
</feature>
<accession>A0A1Y5TTF1</accession>
<feature type="transmembrane region" description="Helical" evidence="6">
    <location>
        <begin position="290"/>
        <end position="314"/>
    </location>
</feature>
<evidence type="ECO:0000313" key="7">
    <source>
        <dbReference type="EMBL" id="SLN72191.1"/>
    </source>
</evidence>
<protein>
    <submittedName>
        <fullName evidence="7">Ribose transport system permease protein RbsC</fullName>
    </submittedName>
</protein>
<dbReference type="AlphaFoldDB" id="A0A1Y5TTF1"/>
<dbReference type="PANTHER" id="PTHR32196:SF72">
    <property type="entry name" value="RIBOSE IMPORT PERMEASE PROTEIN RBSC"/>
    <property type="match status" value="1"/>
</dbReference>
<feature type="transmembrane region" description="Helical" evidence="6">
    <location>
        <begin position="58"/>
        <end position="84"/>
    </location>
</feature>
<evidence type="ECO:0000256" key="4">
    <source>
        <dbReference type="ARBA" id="ARBA00022989"/>
    </source>
</evidence>
<evidence type="ECO:0000256" key="1">
    <source>
        <dbReference type="ARBA" id="ARBA00004651"/>
    </source>
</evidence>
<dbReference type="GO" id="GO:0005886">
    <property type="term" value="C:plasma membrane"/>
    <property type="evidence" value="ECO:0007669"/>
    <property type="project" value="UniProtKB-SubCell"/>
</dbReference>
<proteinExistence type="predicted"/>
<evidence type="ECO:0000256" key="2">
    <source>
        <dbReference type="ARBA" id="ARBA00022475"/>
    </source>
</evidence>
<evidence type="ECO:0000256" key="6">
    <source>
        <dbReference type="SAM" id="Phobius"/>
    </source>
</evidence>
<feature type="transmembrane region" description="Helical" evidence="6">
    <location>
        <begin position="21"/>
        <end position="38"/>
    </location>
</feature>
<feature type="transmembrane region" description="Helical" evidence="6">
    <location>
        <begin position="96"/>
        <end position="121"/>
    </location>
</feature>
<feature type="transmembrane region" description="Helical" evidence="6">
    <location>
        <begin position="161"/>
        <end position="188"/>
    </location>
</feature>
<dbReference type="Pfam" id="PF02653">
    <property type="entry name" value="BPD_transp_2"/>
    <property type="match status" value="1"/>
</dbReference>
<dbReference type="InterPro" id="IPR001851">
    <property type="entry name" value="ABC_transp_permease"/>
</dbReference>
<feature type="transmembrane region" description="Helical" evidence="6">
    <location>
        <begin position="219"/>
        <end position="243"/>
    </location>
</feature>
<dbReference type="Proteomes" id="UP000193200">
    <property type="component" value="Unassembled WGS sequence"/>
</dbReference>